<gene>
    <name evidence="3" type="ORF">JQ615_04335</name>
</gene>
<feature type="chain" id="PRO_5045835993" evidence="2">
    <location>
        <begin position="24"/>
        <end position="98"/>
    </location>
</feature>
<keyword evidence="4" id="KW-1185">Reference proteome</keyword>
<evidence type="ECO:0000313" key="4">
    <source>
        <dbReference type="Proteomes" id="UP001315278"/>
    </source>
</evidence>
<feature type="compositionally biased region" description="Polar residues" evidence="1">
    <location>
        <begin position="25"/>
        <end position="36"/>
    </location>
</feature>
<keyword evidence="2" id="KW-0732">Signal</keyword>
<dbReference type="Proteomes" id="UP001315278">
    <property type="component" value="Unassembled WGS sequence"/>
</dbReference>
<accession>A0ABS5FCV0</accession>
<feature type="region of interest" description="Disordered" evidence="1">
    <location>
        <begin position="24"/>
        <end position="98"/>
    </location>
</feature>
<name>A0ABS5FCV0_9BRAD</name>
<dbReference type="EMBL" id="JAFCJH010000003">
    <property type="protein sequence ID" value="MBR0794616.1"/>
    <property type="molecule type" value="Genomic_DNA"/>
</dbReference>
<comment type="caution">
    <text evidence="3">The sequence shown here is derived from an EMBL/GenBank/DDBJ whole genome shotgun (WGS) entry which is preliminary data.</text>
</comment>
<reference evidence="4" key="1">
    <citation type="journal article" date="2021" name="ISME J.">
        <title>Evolutionary origin and ecological implication of a unique nif island in free-living Bradyrhizobium lineages.</title>
        <authorList>
            <person name="Tao J."/>
        </authorList>
    </citation>
    <scope>NUCLEOTIDE SEQUENCE [LARGE SCALE GENOMIC DNA]</scope>
    <source>
        <strain evidence="4">SZCCT0434</strain>
    </source>
</reference>
<evidence type="ECO:0000256" key="1">
    <source>
        <dbReference type="SAM" id="MobiDB-lite"/>
    </source>
</evidence>
<feature type="compositionally biased region" description="Polar residues" evidence="1">
    <location>
        <begin position="63"/>
        <end position="76"/>
    </location>
</feature>
<proteinExistence type="predicted"/>
<organism evidence="3 4">
    <name type="scientific">Bradyrhizobium jicamae</name>
    <dbReference type="NCBI Taxonomy" id="280332"/>
    <lineage>
        <taxon>Bacteria</taxon>
        <taxon>Pseudomonadati</taxon>
        <taxon>Pseudomonadota</taxon>
        <taxon>Alphaproteobacteria</taxon>
        <taxon>Hyphomicrobiales</taxon>
        <taxon>Nitrobacteraceae</taxon>
        <taxon>Bradyrhizobium</taxon>
    </lineage>
</organism>
<feature type="signal peptide" evidence="2">
    <location>
        <begin position="1"/>
        <end position="23"/>
    </location>
</feature>
<sequence length="98" mass="9454">MTIAKSTVLALAISAALAGPVLAQGVSSDSQMRGTAQGQGMQGGGMSGSGDEELAVQPGASAQKGSVNARTGTKATVGSARGTPKTTGTDTAPGTKKY</sequence>
<protein>
    <submittedName>
        <fullName evidence="3">Uncharacterized protein</fullName>
    </submittedName>
</protein>
<evidence type="ECO:0000313" key="3">
    <source>
        <dbReference type="EMBL" id="MBR0794616.1"/>
    </source>
</evidence>
<evidence type="ECO:0000256" key="2">
    <source>
        <dbReference type="SAM" id="SignalP"/>
    </source>
</evidence>